<dbReference type="EMBL" id="JABEZW010000004">
    <property type="protein sequence ID" value="MBA0763513.1"/>
    <property type="molecule type" value="Genomic_DNA"/>
</dbReference>
<comment type="caution">
    <text evidence="4">The sequence shown here is derived from an EMBL/GenBank/DDBJ whole genome shotgun (WGS) entry which is preliminary data.</text>
</comment>
<dbReference type="GO" id="GO:0003676">
    <property type="term" value="F:nucleic acid binding"/>
    <property type="evidence" value="ECO:0007669"/>
    <property type="project" value="InterPro"/>
</dbReference>
<accession>A0A7J9DRX1</accession>
<evidence type="ECO:0000259" key="3">
    <source>
        <dbReference type="Pfam" id="PF13966"/>
    </source>
</evidence>
<evidence type="ECO:0008006" key="6">
    <source>
        <dbReference type="Google" id="ProtNLM"/>
    </source>
</evidence>
<proteinExistence type="predicted"/>
<dbReference type="InterPro" id="IPR002156">
    <property type="entry name" value="RNaseH_domain"/>
</dbReference>
<dbReference type="AlphaFoldDB" id="A0A7J9DRX1"/>
<sequence length="697" mass="80141">MQNIDPKLSFKFDVCCATDVKAKNIIKGAWQYSDNNFVDKLDNMCLSMGPCTSVLKETRSRLNHLYAKEEKYWSQRARSLWLKEGDRNTRYFHARATKVYTESEIVQAIKQMDPRKASGVDGLSGNFFKYNWKIVGRDTIRFCLEILNGNKDVSPLNETMIILIPKIRDPNDITNYHPISLCRFIYKVFSKVLGSQIKVVLPNCISPNQSVFVPERMIHDNILIGHELLHYLQSSKNGSNKSLVVKLDMSKTYDRVKWDFLEARIGELLKIEVVEKLDNYLGLPLPIGKEIFIKAILQSLPTYAMSVFLALKGVKKLCHPKGMGGLGFQDIHLFNLTLLGRQVRRLINNKNTLCYKVLSSKYFPARNIFNFKKVDRSSFTWRSIATASNALKDGFEWQVGCGDCINIRTGNWGLEGLNGEAIKSNMLNHNEHSVRDLWHVESRSWNTCKVRELYGQNLGEKFCNLPIEDENHNNRMVFFRAIWKLDTLPKIRVFTWHVGNEILPTNVKIASIHSGFSQACPRCGAKFETLVHALKDCSNSRATLMFDEFLTKKTMADFMTILWNCWNNKNNRVFRGKKDEAKDIWSKASGGFKEIQLSIEDVEWYAFDESIKIACRLNIKGDVLFKSDSVGLVNKINGQKRDLTIIGEQIKESIKAFVNFRSTTCIWTNQHCNSVADLICKKMCVDACNWFFDMDYP</sequence>
<evidence type="ECO:0000259" key="1">
    <source>
        <dbReference type="Pfam" id="PF00078"/>
    </source>
</evidence>
<dbReference type="PANTHER" id="PTHR31635">
    <property type="entry name" value="REVERSE TRANSCRIPTASE DOMAIN-CONTAINING PROTEIN-RELATED"/>
    <property type="match status" value="1"/>
</dbReference>
<dbReference type="Proteomes" id="UP000593568">
    <property type="component" value="Unassembled WGS sequence"/>
</dbReference>
<feature type="domain" description="RNase H type-1" evidence="2">
    <location>
        <begin position="597"/>
        <end position="682"/>
    </location>
</feature>
<organism evidence="4 5">
    <name type="scientific">Gossypium trilobum</name>
    <dbReference type="NCBI Taxonomy" id="34281"/>
    <lineage>
        <taxon>Eukaryota</taxon>
        <taxon>Viridiplantae</taxon>
        <taxon>Streptophyta</taxon>
        <taxon>Embryophyta</taxon>
        <taxon>Tracheophyta</taxon>
        <taxon>Spermatophyta</taxon>
        <taxon>Magnoliopsida</taxon>
        <taxon>eudicotyledons</taxon>
        <taxon>Gunneridae</taxon>
        <taxon>Pentapetalae</taxon>
        <taxon>rosids</taxon>
        <taxon>malvids</taxon>
        <taxon>Malvales</taxon>
        <taxon>Malvaceae</taxon>
        <taxon>Malvoideae</taxon>
        <taxon>Gossypium</taxon>
    </lineage>
</organism>
<dbReference type="GO" id="GO:0004523">
    <property type="term" value="F:RNA-DNA hybrid ribonuclease activity"/>
    <property type="evidence" value="ECO:0007669"/>
    <property type="project" value="InterPro"/>
</dbReference>
<dbReference type="InterPro" id="IPR000477">
    <property type="entry name" value="RT_dom"/>
</dbReference>
<reference evidence="4 5" key="1">
    <citation type="journal article" date="2019" name="Genome Biol. Evol.">
        <title>Insights into the evolution of the New World diploid cottons (Gossypium, subgenus Houzingenia) based on genome sequencing.</title>
        <authorList>
            <person name="Grover C.E."/>
            <person name="Arick M.A. 2nd"/>
            <person name="Thrash A."/>
            <person name="Conover J.L."/>
            <person name="Sanders W.S."/>
            <person name="Peterson D.G."/>
            <person name="Frelichowski J.E."/>
            <person name="Scheffler J.A."/>
            <person name="Scheffler B.E."/>
            <person name="Wendel J.F."/>
        </authorList>
    </citation>
    <scope>NUCLEOTIDE SEQUENCE [LARGE SCALE GENOMIC DNA]</scope>
    <source>
        <strain evidence="4">8</strain>
        <tissue evidence="4">Leaf</tissue>
    </source>
</reference>
<dbReference type="Pfam" id="PF13456">
    <property type="entry name" value="RVT_3"/>
    <property type="match status" value="1"/>
</dbReference>
<evidence type="ECO:0000313" key="5">
    <source>
        <dbReference type="Proteomes" id="UP000593568"/>
    </source>
</evidence>
<feature type="domain" description="Reverse transcriptase" evidence="1">
    <location>
        <begin position="171"/>
        <end position="262"/>
    </location>
</feature>
<gene>
    <name evidence="4" type="ORF">Gotri_012946</name>
</gene>
<name>A0A7J9DRX1_9ROSI</name>
<evidence type="ECO:0000259" key="2">
    <source>
        <dbReference type="Pfam" id="PF13456"/>
    </source>
</evidence>
<dbReference type="Pfam" id="PF13966">
    <property type="entry name" value="zf-RVT"/>
    <property type="match status" value="1"/>
</dbReference>
<dbReference type="InterPro" id="IPR026960">
    <property type="entry name" value="RVT-Znf"/>
</dbReference>
<dbReference type="PANTHER" id="PTHR31635:SF196">
    <property type="entry name" value="REVERSE TRANSCRIPTASE DOMAIN-CONTAINING PROTEIN-RELATED"/>
    <property type="match status" value="1"/>
</dbReference>
<protein>
    <recommendedName>
        <fullName evidence="6">Reverse transcriptase</fullName>
    </recommendedName>
</protein>
<dbReference type="Pfam" id="PF00078">
    <property type="entry name" value="RVT_1"/>
    <property type="match status" value="1"/>
</dbReference>
<keyword evidence="5" id="KW-1185">Reference proteome</keyword>
<feature type="domain" description="Reverse transcriptase zinc-binding" evidence="3">
    <location>
        <begin position="472"/>
        <end position="541"/>
    </location>
</feature>
<evidence type="ECO:0000313" key="4">
    <source>
        <dbReference type="EMBL" id="MBA0763513.1"/>
    </source>
</evidence>